<dbReference type="PANTHER" id="PTHR11831">
    <property type="entry name" value="30S 40S RIBOSOMAL PROTEIN"/>
    <property type="match status" value="1"/>
</dbReference>
<evidence type="ECO:0000256" key="2">
    <source>
        <dbReference type="ARBA" id="ARBA00022730"/>
    </source>
</evidence>
<dbReference type="Gene3D" id="3.10.290.10">
    <property type="entry name" value="RNA-binding S4 domain"/>
    <property type="match status" value="1"/>
</dbReference>
<dbReference type="GO" id="GO:0019843">
    <property type="term" value="F:rRNA binding"/>
    <property type="evidence" value="ECO:0007669"/>
    <property type="project" value="UniProtKB-KW"/>
</dbReference>
<reference evidence="10" key="2">
    <citation type="submission" date="2015-01" db="EMBL/GenBank/DDBJ databases">
        <title>Evolutionary Origins and Diversification of the Mycorrhizal Mutualists.</title>
        <authorList>
            <consortium name="DOE Joint Genome Institute"/>
            <consortium name="Mycorrhizal Genomics Consortium"/>
            <person name="Kohler A."/>
            <person name="Kuo A."/>
            <person name="Nagy L.G."/>
            <person name="Floudas D."/>
            <person name="Copeland A."/>
            <person name="Barry K.W."/>
            <person name="Cichocki N."/>
            <person name="Veneault-Fourrey C."/>
            <person name="LaButti K."/>
            <person name="Lindquist E.A."/>
            <person name="Lipzen A."/>
            <person name="Lundell T."/>
            <person name="Morin E."/>
            <person name="Murat C."/>
            <person name="Riley R."/>
            <person name="Ohm R."/>
            <person name="Sun H."/>
            <person name="Tunlid A."/>
            <person name="Henrissat B."/>
            <person name="Grigoriev I.V."/>
            <person name="Hibbett D.S."/>
            <person name="Martin F."/>
        </authorList>
    </citation>
    <scope>NUCLEOTIDE SEQUENCE [LARGE SCALE GENOMIC DNA]</scope>
    <source>
        <strain evidence="10">Zn</strain>
    </source>
</reference>
<dbReference type="Pfam" id="PF01479">
    <property type="entry name" value="S4"/>
    <property type="match status" value="1"/>
</dbReference>
<dbReference type="SUPFAM" id="SSF55174">
    <property type="entry name" value="Alpha-L RNA-binding motif"/>
    <property type="match status" value="1"/>
</dbReference>
<dbReference type="HOGENOM" id="CLU_026386_1_0_1"/>
<keyword evidence="5" id="KW-0687">Ribonucleoprotein</keyword>
<evidence type="ECO:0000256" key="3">
    <source>
        <dbReference type="ARBA" id="ARBA00022884"/>
    </source>
</evidence>
<dbReference type="FunCoup" id="A0A0C3DB51">
    <property type="interactions" value="116"/>
</dbReference>
<evidence type="ECO:0000256" key="5">
    <source>
        <dbReference type="ARBA" id="ARBA00023274"/>
    </source>
</evidence>
<keyword evidence="10" id="KW-1185">Reference proteome</keyword>
<dbReference type="STRING" id="913774.A0A0C3DB51"/>
<keyword evidence="3 6" id="KW-0694">RNA-binding</keyword>
<reference evidence="9 10" key="1">
    <citation type="submission" date="2014-04" db="EMBL/GenBank/DDBJ databases">
        <authorList>
            <consortium name="DOE Joint Genome Institute"/>
            <person name="Kuo A."/>
            <person name="Martino E."/>
            <person name="Perotto S."/>
            <person name="Kohler A."/>
            <person name="Nagy L.G."/>
            <person name="Floudas D."/>
            <person name="Copeland A."/>
            <person name="Barry K.W."/>
            <person name="Cichocki N."/>
            <person name="Veneault-Fourrey C."/>
            <person name="LaButti K."/>
            <person name="Lindquist E.A."/>
            <person name="Lipzen A."/>
            <person name="Lundell T."/>
            <person name="Morin E."/>
            <person name="Murat C."/>
            <person name="Sun H."/>
            <person name="Tunlid A."/>
            <person name="Henrissat B."/>
            <person name="Grigoriev I.V."/>
            <person name="Hibbett D.S."/>
            <person name="Martin F."/>
            <person name="Nordberg H.P."/>
            <person name="Cantor M.N."/>
            <person name="Hua S.X."/>
        </authorList>
    </citation>
    <scope>NUCLEOTIDE SEQUENCE [LARGE SCALE GENOMIC DNA]</scope>
    <source>
        <strain evidence="9 10">Zn</strain>
    </source>
</reference>
<dbReference type="GO" id="GO:0005763">
    <property type="term" value="C:mitochondrial small ribosomal subunit"/>
    <property type="evidence" value="ECO:0007669"/>
    <property type="project" value="TreeGrafter"/>
</dbReference>
<dbReference type="OrthoDB" id="3356781at2759"/>
<keyword evidence="2" id="KW-0699">rRNA-binding</keyword>
<dbReference type="InterPro" id="IPR036986">
    <property type="entry name" value="S4_RNA-bd_sf"/>
</dbReference>
<dbReference type="Proteomes" id="UP000054321">
    <property type="component" value="Unassembled WGS sequence"/>
</dbReference>
<protein>
    <recommendedName>
        <fullName evidence="8">RNA-binding S4 domain-containing protein</fullName>
    </recommendedName>
</protein>
<name>A0A0C3DB51_OIDMZ</name>
<evidence type="ECO:0000313" key="9">
    <source>
        <dbReference type="EMBL" id="KIN08574.1"/>
    </source>
</evidence>
<proteinExistence type="inferred from homology"/>
<dbReference type="InterPro" id="IPR002942">
    <property type="entry name" value="S4_RNA-bd"/>
</dbReference>
<accession>A0A0C3DB51</accession>
<feature type="domain" description="RNA-binding S4" evidence="8">
    <location>
        <begin position="117"/>
        <end position="177"/>
    </location>
</feature>
<feature type="compositionally biased region" description="Basic residues" evidence="7">
    <location>
        <begin position="186"/>
        <end position="209"/>
    </location>
</feature>
<dbReference type="InterPro" id="IPR022801">
    <property type="entry name" value="Ribosomal_uS4"/>
</dbReference>
<dbReference type="GO" id="GO:0003735">
    <property type="term" value="F:structural constituent of ribosome"/>
    <property type="evidence" value="ECO:0007669"/>
    <property type="project" value="TreeGrafter"/>
</dbReference>
<evidence type="ECO:0000313" key="10">
    <source>
        <dbReference type="Proteomes" id="UP000054321"/>
    </source>
</evidence>
<evidence type="ECO:0000256" key="1">
    <source>
        <dbReference type="ARBA" id="ARBA00007465"/>
    </source>
</evidence>
<feature type="compositionally biased region" description="Low complexity" evidence="7">
    <location>
        <begin position="210"/>
        <end position="221"/>
    </location>
</feature>
<comment type="similarity">
    <text evidence="1">Belongs to the universal ribosomal protein uS4 family.</text>
</comment>
<dbReference type="SMART" id="SM00363">
    <property type="entry name" value="S4"/>
    <property type="match status" value="1"/>
</dbReference>
<sequence>QKVRATWNKYNLYNLWRLRAQFTARQTYYQQKWEAKSMTRAYHGEHIAEKKWQRMFSPRASAVVSFNPEYLATNDGSEFAAGRGSGKEVISKPGDKKIGPRKNYIPFMNMTYAPIERRLDMAVWRAMFASSARQARQFVIHGMVKVNGKKMPHAGYLLNPGDMFQVDVDRVLYATGASKTVSQAKSGRKLRKVQSRAKKLGAAPKKKKSVAPTAVSSTSAARAQPIAKTKVDIDEVRRQRRLDLRELLVQIDDVLKDKRRRVGAKRKITIRAFVRDVRLAMATVSRKTEKELDDQLSSLISQLAIAKAGHDESSTTKEPVSKPAGPSPEEQMALREAIKEARENPVDASKAYATPWRPRPYMSAFAFIPKYLEVNHNICSAVYLRHPQVRKGMAEVPSPFPEHTQQLAFNWYLRRGR</sequence>
<dbReference type="CDD" id="cd00165">
    <property type="entry name" value="S4"/>
    <property type="match status" value="1"/>
</dbReference>
<dbReference type="GO" id="GO:0042274">
    <property type="term" value="P:ribosomal small subunit biogenesis"/>
    <property type="evidence" value="ECO:0007669"/>
    <property type="project" value="TreeGrafter"/>
</dbReference>
<dbReference type="EMBL" id="KN832870">
    <property type="protein sequence ID" value="KIN08574.1"/>
    <property type="molecule type" value="Genomic_DNA"/>
</dbReference>
<keyword evidence="4" id="KW-0689">Ribosomal protein</keyword>
<evidence type="ECO:0000256" key="7">
    <source>
        <dbReference type="SAM" id="MobiDB-lite"/>
    </source>
</evidence>
<dbReference type="PANTHER" id="PTHR11831:SF4">
    <property type="entry name" value="SMALL RIBOSOMAL SUBUNIT PROTEIN US4M"/>
    <property type="match status" value="1"/>
</dbReference>
<gene>
    <name evidence="9" type="ORF">OIDMADRAFT_108960</name>
</gene>
<evidence type="ECO:0000256" key="4">
    <source>
        <dbReference type="ARBA" id="ARBA00022980"/>
    </source>
</evidence>
<dbReference type="InParanoid" id="A0A0C3DB51"/>
<organism evidence="9 10">
    <name type="scientific">Oidiodendron maius (strain Zn)</name>
    <dbReference type="NCBI Taxonomy" id="913774"/>
    <lineage>
        <taxon>Eukaryota</taxon>
        <taxon>Fungi</taxon>
        <taxon>Dikarya</taxon>
        <taxon>Ascomycota</taxon>
        <taxon>Pezizomycotina</taxon>
        <taxon>Leotiomycetes</taxon>
        <taxon>Leotiomycetes incertae sedis</taxon>
        <taxon>Myxotrichaceae</taxon>
        <taxon>Oidiodendron</taxon>
    </lineage>
</organism>
<evidence type="ECO:0000259" key="8">
    <source>
        <dbReference type="SMART" id="SM00363"/>
    </source>
</evidence>
<feature type="non-terminal residue" evidence="9">
    <location>
        <position position="1"/>
    </location>
</feature>
<evidence type="ECO:0000256" key="6">
    <source>
        <dbReference type="PROSITE-ProRule" id="PRU00182"/>
    </source>
</evidence>
<dbReference type="PROSITE" id="PS50889">
    <property type="entry name" value="S4"/>
    <property type="match status" value="1"/>
</dbReference>
<dbReference type="AlphaFoldDB" id="A0A0C3DB51"/>
<feature type="region of interest" description="Disordered" evidence="7">
    <location>
        <begin position="183"/>
        <end position="222"/>
    </location>
</feature>
<feature type="region of interest" description="Disordered" evidence="7">
    <location>
        <begin position="307"/>
        <end position="331"/>
    </location>
</feature>